<feature type="region of interest" description="Disordered" evidence="1">
    <location>
        <begin position="1"/>
        <end position="21"/>
    </location>
</feature>
<evidence type="ECO:0000256" key="1">
    <source>
        <dbReference type="SAM" id="MobiDB-lite"/>
    </source>
</evidence>
<dbReference type="PANTHER" id="PTHR43649:SF12">
    <property type="entry name" value="DIACETYLCHITOBIOSE BINDING PROTEIN DASA"/>
    <property type="match status" value="1"/>
</dbReference>
<dbReference type="Proteomes" id="UP000023067">
    <property type="component" value="Unassembled WGS sequence"/>
</dbReference>
<dbReference type="STRING" id="396014.BF93_04125"/>
<organism evidence="2 3">
    <name type="scientific">Brachybacterium phenoliresistens</name>
    <dbReference type="NCBI Taxonomy" id="396014"/>
    <lineage>
        <taxon>Bacteria</taxon>
        <taxon>Bacillati</taxon>
        <taxon>Actinomycetota</taxon>
        <taxon>Actinomycetes</taxon>
        <taxon>Micrococcales</taxon>
        <taxon>Dermabacteraceae</taxon>
        <taxon>Brachybacterium</taxon>
    </lineage>
</organism>
<evidence type="ECO:0000313" key="2">
    <source>
        <dbReference type="EMBL" id="EWS80390.1"/>
    </source>
</evidence>
<dbReference type="PANTHER" id="PTHR43649">
    <property type="entry name" value="ARABINOSE-BINDING PROTEIN-RELATED"/>
    <property type="match status" value="1"/>
</dbReference>
<evidence type="ECO:0008006" key="4">
    <source>
        <dbReference type="Google" id="ProtNLM"/>
    </source>
</evidence>
<dbReference type="Gene3D" id="3.40.190.10">
    <property type="entry name" value="Periplasmic binding protein-like II"/>
    <property type="match status" value="1"/>
</dbReference>
<dbReference type="AlphaFoldDB" id="Z9JPR4"/>
<dbReference type="InterPro" id="IPR006059">
    <property type="entry name" value="SBP"/>
</dbReference>
<name>Z9JPR4_9MICO</name>
<keyword evidence="3" id="KW-1185">Reference proteome</keyword>
<reference evidence="2 3" key="1">
    <citation type="submission" date="2014-02" db="EMBL/GenBank/DDBJ databases">
        <title>Genome sequence of Brachybacterium phenoliresistens strain W13A50.</title>
        <authorList>
            <person name="Wang X."/>
        </authorList>
    </citation>
    <scope>NUCLEOTIDE SEQUENCE [LARGE SCALE GENOMIC DNA]</scope>
    <source>
        <strain evidence="2 3">W13A50</strain>
    </source>
</reference>
<dbReference type="Pfam" id="PF13416">
    <property type="entry name" value="SBP_bac_8"/>
    <property type="match status" value="1"/>
</dbReference>
<dbReference type="HOGENOM" id="CLU_031285_10_5_11"/>
<dbReference type="eggNOG" id="COG1653">
    <property type="taxonomic scope" value="Bacteria"/>
</dbReference>
<dbReference type="InterPro" id="IPR050490">
    <property type="entry name" value="Bact_solute-bd_prot1"/>
</dbReference>
<proteinExistence type="predicted"/>
<comment type="caution">
    <text evidence="2">The sequence shown here is derived from an EMBL/GenBank/DDBJ whole genome shotgun (WGS) entry which is preliminary data.</text>
</comment>
<feature type="compositionally biased region" description="Low complexity" evidence="1">
    <location>
        <begin position="1"/>
        <end position="11"/>
    </location>
</feature>
<dbReference type="OrthoDB" id="2531053at2"/>
<accession>Z9JPR4</accession>
<evidence type="ECO:0000313" key="3">
    <source>
        <dbReference type="Proteomes" id="UP000023067"/>
    </source>
</evidence>
<dbReference type="EMBL" id="JDYK01000016">
    <property type="protein sequence ID" value="EWS80390.1"/>
    <property type="molecule type" value="Genomic_DNA"/>
</dbReference>
<gene>
    <name evidence="2" type="ORF">BF93_04125</name>
</gene>
<dbReference type="RefSeq" id="WP_038373521.1">
    <property type="nucleotide sequence ID" value="NZ_KK069999.1"/>
</dbReference>
<sequence length="466" mass="50078">MATIRPRTGIRPPAPPRGARPSRRSLLGIAAAGIALPPALSGCSYFTADTDPDALRFTFWGSPEEKDAVTSVMDMYTGTSGVTTVAEHIPGDYATKLNALVAGNIEPDAGYLPEAMAMRLGAAGRIDDLFAQGDRYPKLTGLMPSAVHQWTPGSGTMQSAVEVIMLYIDPEVCAAAGVAPPTRLDEAFDPDGFVAAADALTVDREGRHPSEAGFAPHSIERYGISGLSGTQSLYNLLHSNGCPVFDEAGTRSLFSTPEAVEVVTWVQELIHEHRVMPSPAQMQSVGGDAPGQLGSGRVAMVSTGQWELLNFTGTEMPYDVAVLPSFGQPAVMTYSGANAVFSSSPRLEETWELMNMLADPEVNPLFTNGLWMPVQEHCYRDEEFIARWTSGEVYPPGYREACIDATREAAIPSPHYSIRDYDRIDTQIGNILSSAWSGETPAREACAALDSQLEGLLQGRYEEAAL</sequence>
<dbReference type="PATRIC" id="fig|396014.3.peg.2859"/>
<dbReference type="SUPFAM" id="SSF53850">
    <property type="entry name" value="Periplasmic binding protein-like II"/>
    <property type="match status" value="1"/>
</dbReference>
<protein>
    <recommendedName>
        <fullName evidence="4">ABC transporter substrate-binding protein</fullName>
    </recommendedName>
</protein>